<organism evidence="2 3">
    <name type="scientific">Flavobacterium reichenbachii</name>
    <dbReference type="NCBI Taxonomy" id="362418"/>
    <lineage>
        <taxon>Bacteria</taxon>
        <taxon>Pseudomonadati</taxon>
        <taxon>Bacteroidota</taxon>
        <taxon>Flavobacteriia</taxon>
        <taxon>Flavobacteriales</taxon>
        <taxon>Flavobacteriaceae</taxon>
        <taxon>Flavobacterium</taxon>
    </lineage>
</organism>
<dbReference type="Pfam" id="PF12680">
    <property type="entry name" value="SnoaL_2"/>
    <property type="match status" value="1"/>
</dbReference>
<gene>
    <name evidence="2" type="ORF">IW19_03345</name>
</gene>
<proteinExistence type="predicted"/>
<dbReference type="OrthoDB" id="1353852at2"/>
<evidence type="ECO:0000313" key="3">
    <source>
        <dbReference type="Proteomes" id="UP000028715"/>
    </source>
</evidence>
<dbReference type="Gene3D" id="3.10.450.50">
    <property type="match status" value="1"/>
</dbReference>
<dbReference type="Proteomes" id="UP000028715">
    <property type="component" value="Unassembled WGS sequence"/>
</dbReference>
<dbReference type="RefSeq" id="WP_035681138.1">
    <property type="nucleotide sequence ID" value="NZ_JPRL01000001.1"/>
</dbReference>
<protein>
    <recommendedName>
        <fullName evidence="1">SnoaL-like domain-containing protein</fullName>
    </recommendedName>
</protein>
<feature type="domain" description="SnoaL-like" evidence="1">
    <location>
        <begin position="15"/>
        <end position="113"/>
    </location>
</feature>
<evidence type="ECO:0000313" key="2">
    <source>
        <dbReference type="EMBL" id="KFF04624.1"/>
    </source>
</evidence>
<dbReference type="InterPro" id="IPR037401">
    <property type="entry name" value="SnoaL-like"/>
</dbReference>
<reference evidence="2 3" key="1">
    <citation type="submission" date="2014-07" db="EMBL/GenBank/DDBJ databases">
        <title>Genome of Flavobacterium reichenbachii LMG 25512.</title>
        <authorList>
            <person name="Stropko S.J."/>
            <person name="Pipes S.E."/>
            <person name="Newman J.D."/>
        </authorList>
    </citation>
    <scope>NUCLEOTIDE SEQUENCE [LARGE SCALE GENOMIC DNA]</scope>
    <source>
        <strain evidence="2 3">LMG 25512</strain>
    </source>
</reference>
<evidence type="ECO:0000259" key="1">
    <source>
        <dbReference type="Pfam" id="PF12680"/>
    </source>
</evidence>
<dbReference type="SUPFAM" id="SSF54427">
    <property type="entry name" value="NTF2-like"/>
    <property type="match status" value="1"/>
</dbReference>
<dbReference type="eggNOG" id="COG4538">
    <property type="taxonomic scope" value="Bacteria"/>
</dbReference>
<dbReference type="AlphaFoldDB" id="A0A085ZJL0"/>
<dbReference type="EMBL" id="JPRL01000001">
    <property type="protein sequence ID" value="KFF04624.1"/>
    <property type="molecule type" value="Genomic_DNA"/>
</dbReference>
<name>A0A085ZJL0_9FLAO</name>
<dbReference type="STRING" id="362418.IW19_03345"/>
<accession>A0A085ZJL0</accession>
<keyword evidence="3" id="KW-1185">Reference proteome</keyword>
<dbReference type="InterPro" id="IPR032710">
    <property type="entry name" value="NTF2-like_dom_sf"/>
</dbReference>
<sequence>MTAVKDQTQDIIYKAYTAFNERNIDNALSTMQPDVQWSKAWEGGYISGHDEIKEYWTRQWTEINPKVEPVAFAERENGSLEVNVHQNVKDLQGGVLFDGNVKHVYTFQEGLIKTMDIELFDNN</sequence>
<comment type="caution">
    <text evidence="2">The sequence shown here is derived from an EMBL/GenBank/DDBJ whole genome shotgun (WGS) entry which is preliminary data.</text>
</comment>